<keyword evidence="3" id="KW-0203">Cytokinin biosynthesis</keyword>
<dbReference type="GO" id="GO:0006508">
    <property type="term" value="P:proteolysis"/>
    <property type="evidence" value="ECO:0007669"/>
    <property type="project" value="InterPro"/>
</dbReference>
<sequence length="410" mass="45238">MMSSIVSWWFFWVISAVCILKVEFNIVEGGAYEETKARTPYKGNEIQGDLMFVYSPDEMTSAAKGKVVLTFTTGSEESQAGYVTKLFQVEAKAVIIAAKRNDVIKVSEGLPIIMVDYEHGSTIWKYLSITRMPTIKISSAIALNGRLVATKVADFSGRGPNSISPYVLKPRSSGIQVQRGQSILVSSHKDFYPLMEDNQRSRFRKICVFCGSHSGHREVFSDAAIELGNELVKRKIDLVYGGGSVGLMGLISRRVYEGGLHVLGIIPKALMPIEISGETVGDVRVVADMHERKAAMAQEAEAFIALPGGYGTMEELLEMITWSQLGIHKKTVGLLNVDGYYNNLLALFDTGVEEGFIKPGARNIVVSAPTAKELMEKMEEYTPSHMHVASHESWKVEELGDYPGQENKPQ</sequence>
<dbReference type="Gene3D" id="3.50.30.30">
    <property type="match status" value="1"/>
</dbReference>
<evidence type="ECO:0000313" key="10">
    <source>
        <dbReference type="Proteomes" id="UP000516314"/>
    </source>
</evidence>
<feature type="signal peptide" evidence="8">
    <location>
        <begin position="1"/>
        <end position="16"/>
    </location>
</feature>
<dbReference type="Proteomes" id="UP000516314">
    <property type="component" value="Chromosome 5"/>
</dbReference>
<protein>
    <recommendedName>
        <fullName evidence="2">cytokinin riboside 5'-monophosphate phosphoribohydrolase</fullName>
        <ecNumber evidence="2">3.2.2.n1</ecNumber>
    </recommendedName>
</protein>
<evidence type="ECO:0000256" key="4">
    <source>
        <dbReference type="ARBA" id="ARBA00022801"/>
    </source>
</evidence>
<dbReference type="GO" id="GO:0009691">
    <property type="term" value="P:cytokinin biosynthetic process"/>
    <property type="evidence" value="ECO:0007669"/>
    <property type="project" value="UniProtKB-KW"/>
</dbReference>
<dbReference type="FunFam" id="3.40.50.450:FF:000013">
    <property type="entry name" value="Cytokinin riboside 5'-monophosphate phosphoribohydrolase LOG8"/>
    <property type="match status" value="1"/>
</dbReference>
<dbReference type="EMBL" id="LR881470">
    <property type="protein sequence ID" value="CAD5331463.1"/>
    <property type="molecule type" value="Genomic_DNA"/>
</dbReference>
<keyword evidence="8" id="KW-0732">Signal</keyword>
<gene>
    <name evidence="9" type="ORF">AT9943_LOCUS18932</name>
</gene>
<evidence type="ECO:0000256" key="6">
    <source>
        <dbReference type="ARBA" id="ARBA00047718"/>
    </source>
</evidence>
<comment type="catalytic activity">
    <reaction evidence="7">
        <text>9-ribosyl-trans-zeatin 5'-phosphate + H2O = trans-zeatin + D-ribose 5-phosphate</text>
        <dbReference type="Rhea" id="RHEA:48564"/>
        <dbReference type="ChEBI" id="CHEBI:15377"/>
        <dbReference type="ChEBI" id="CHEBI:16522"/>
        <dbReference type="ChEBI" id="CHEBI:78346"/>
        <dbReference type="ChEBI" id="CHEBI:87947"/>
        <dbReference type="EC" id="3.2.2.n1"/>
    </reaction>
</comment>
<evidence type="ECO:0000256" key="7">
    <source>
        <dbReference type="ARBA" id="ARBA00049153"/>
    </source>
</evidence>
<dbReference type="PANTHER" id="PTHR31223:SF11">
    <property type="entry name" value="CYTOKININ RIBOSIDE 5'-MONOPHOSPHATE PHOSPHORIBOHYDROLASE LOG8-RELATED"/>
    <property type="match status" value="1"/>
</dbReference>
<dbReference type="InterPro" id="IPR031100">
    <property type="entry name" value="LOG_fam"/>
</dbReference>
<dbReference type="EC" id="3.2.2.n1" evidence="2"/>
<dbReference type="SUPFAM" id="SSF102405">
    <property type="entry name" value="MCP/YpsA-like"/>
    <property type="match status" value="1"/>
</dbReference>
<dbReference type="PANTHER" id="PTHR31223">
    <property type="entry name" value="LOG FAMILY PROTEIN YJL055W"/>
    <property type="match status" value="1"/>
</dbReference>
<dbReference type="InterPro" id="IPR036852">
    <property type="entry name" value="Peptidase_S8/S53_dom_sf"/>
</dbReference>
<evidence type="ECO:0000313" key="9">
    <source>
        <dbReference type="EMBL" id="CAD5331463.1"/>
    </source>
</evidence>
<name>A0A7G2FE13_ARATH</name>
<comment type="function">
    <text evidence="5">Cytokinin-activating enzyme working in the direct activation pathway. Phosphoribohydrolase that converts inactive cytokinin nucleotides to the biologically active free-base forms.</text>
</comment>
<dbReference type="GO" id="GO:0005634">
    <property type="term" value="C:nucleus"/>
    <property type="evidence" value="ECO:0007669"/>
    <property type="project" value="UniProtKB-ARBA"/>
</dbReference>
<organism evidence="9 10">
    <name type="scientific">Arabidopsis thaliana</name>
    <name type="common">Mouse-ear cress</name>
    <dbReference type="NCBI Taxonomy" id="3702"/>
    <lineage>
        <taxon>Eukaryota</taxon>
        <taxon>Viridiplantae</taxon>
        <taxon>Streptophyta</taxon>
        <taxon>Embryophyta</taxon>
        <taxon>Tracheophyta</taxon>
        <taxon>Spermatophyta</taxon>
        <taxon>Magnoliopsida</taxon>
        <taxon>eudicotyledons</taxon>
        <taxon>Gunneridae</taxon>
        <taxon>Pentapetalae</taxon>
        <taxon>rosids</taxon>
        <taxon>malvids</taxon>
        <taxon>Brassicales</taxon>
        <taxon>Brassicaceae</taxon>
        <taxon>Camelineae</taxon>
        <taxon>Arabidopsis</taxon>
    </lineage>
</organism>
<accession>A0A7G2FE13</accession>
<feature type="chain" id="PRO_5029007730" description="cytokinin riboside 5'-monophosphate phosphoribohydrolase" evidence="8">
    <location>
        <begin position="17"/>
        <end position="410"/>
    </location>
</feature>
<dbReference type="GO" id="GO:0004252">
    <property type="term" value="F:serine-type endopeptidase activity"/>
    <property type="evidence" value="ECO:0007669"/>
    <property type="project" value="InterPro"/>
</dbReference>
<dbReference type="Gene3D" id="3.40.50.450">
    <property type="match status" value="1"/>
</dbReference>
<dbReference type="NCBIfam" id="TIGR00730">
    <property type="entry name" value="Rossman fold protein, TIGR00730 family"/>
    <property type="match status" value="1"/>
</dbReference>
<evidence type="ECO:0000256" key="3">
    <source>
        <dbReference type="ARBA" id="ARBA00022712"/>
    </source>
</evidence>
<evidence type="ECO:0000256" key="1">
    <source>
        <dbReference type="ARBA" id="ARBA00006763"/>
    </source>
</evidence>
<evidence type="ECO:0000256" key="8">
    <source>
        <dbReference type="SAM" id="SignalP"/>
    </source>
</evidence>
<dbReference type="AlphaFoldDB" id="A0A7G2FE13"/>
<evidence type="ECO:0000256" key="2">
    <source>
        <dbReference type="ARBA" id="ARBA00012205"/>
    </source>
</evidence>
<dbReference type="GO" id="GO:0005829">
    <property type="term" value="C:cytosol"/>
    <property type="evidence" value="ECO:0007669"/>
    <property type="project" value="UniProtKB-ARBA"/>
</dbReference>
<dbReference type="Gene3D" id="3.40.50.200">
    <property type="entry name" value="Peptidase S8/S53 domain"/>
    <property type="match status" value="1"/>
</dbReference>
<comment type="catalytic activity">
    <reaction evidence="6">
        <text>N(6)-(dimethylallyl)adenosine 5'-phosphate + H2O = N(6)-dimethylallyladenine + D-ribose 5-phosphate</text>
        <dbReference type="Rhea" id="RHEA:48560"/>
        <dbReference type="ChEBI" id="CHEBI:15377"/>
        <dbReference type="ChEBI" id="CHEBI:17660"/>
        <dbReference type="ChEBI" id="CHEBI:57526"/>
        <dbReference type="ChEBI" id="CHEBI:78346"/>
        <dbReference type="EC" id="3.2.2.n1"/>
    </reaction>
</comment>
<proteinExistence type="inferred from homology"/>
<dbReference type="Pfam" id="PF03641">
    <property type="entry name" value="Lysine_decarbox"/>
    <property type="match status" value="1"/>
</dbReference>
<evidence type="ECO:0000256" key="5">
    <source>
        <dbReference type="ARBA" id="ARBA00024884"/>
    </source>
</evidence>
<comment type="similarity">
    <text evidence="1">Belongs to the LOG family.</text>
</comment>
<reference evidence="9 10" key="1">
    <citation type="submission" date="2020-09" db="EMBL/GenBank/DDBJ databases">
        <authorList>
            <person name="Ashkenazy H."/>
        </authorList>
    </citation>
    <scope>NUCLEOTIDE SEQUENCE [LARGE SCALE GENOMIC DNA]</scope>
    <source>
        <strain evidence="10">cv. Cdm-0</strain>
    </source>
</reference>
<dbReference type="InterPro" id="IPR005269">
    <property type="entry name" value="LOG"/>
</dbReference>
<keyword evidence="4" id="KW-0378">Hydrolase</keyword>